<dbReference type="OrthoDB" id="10659753at2759"/>
<comment type="caution">
    <text evidence="2">The sequence shown here is derived from an EMBL/GenBank/DDBJ whole genome shotgun (WGS) entry which is preliminary data.</text>
</comment>
<feature type="transmembrane region" description="Helical" evidence="1">
    <location>
        <begin position="250"/>
        <end position="271"/>
    </location>
</feature>
<keyword evidence="1" id="KW-0812">Transmembrane</keyword>
<name>A0A834SRK3_9FABA</name>
<dbReference type="Proteomes" id="UP000634136">
    <property type="component" value="Unassembled WGS sequence"/>
</dbReference>
<sequence>MRIFVLPYTESECPNREGGAQEVGISLHVGLSVVRSSKYVSLRSTPASVQPPETTNLEPSIVQELCQDLGRGFLASRLRTKVSSIGCISTPSPPNNTSRFPAAQALKLQREGSTAPPTTQWMQHPLVSSVIRCYEPRPHQKAEECHTSLGAGFPTENLIGAISSDEFEDLVDIDDGEIGLEGIRNNEGSRRGRVIEEPWLQRKLTLIFFRSAFLLCSTLPLIPNAFQPLPSVVLNLVFFLFLLRHRHISFFFFFFFFFSLSLLSLSSLYVWKVEAEKDMGLEGGRGFSVRKTLLRGSIRMRNPCDGNTPIRDRKLRPGKEGVRLVIKWEGEGRNVRKKGVNVGIFL</sequence>
<evidence type="ECO:0000313" key="2">
    <source>
        <dbReference type="EMBL" id="KAF7808602.1"/>
    </source>
</evidence>
<accession>A0A834SRK3</accession>
<reference evidence="2" key="1">
    <citation type="submission" date="2020-09" db="EMBL/GenBank/DDBJ databases">
        <title>Genome-Enabled Discovery of Anthraquinone Biosynthesis in Senna tora.</title>
        <authorList>
            <person name="Kang S.-H."/>
            <person name="Pandey R.P."/>
            <person name="Lee C.-M."/>
            <person name="Sim J.-S."/>
            <person name="Jeong J.-T."/>
            <person name="Choi B.-S."/>
            <person name="Jung M."/>
            <person name="Ginzburg D."/>
            <person name="Zhao K."/>
            <person name="Won S.Y."/>
            <person name="Oh T.-J."/>
            <person name="Yu Y."/>
            <person name="Kim N.-H."/>
            <person name="Lee O.R."/>
            <person name="Lee T.-H."/>
            <person name="Bashyal P."/>
            <person name="Kim T.-S."/>
            <person name="Lee W.-H."/>
            <person name="Kawkins C."/>
            <person name="Kim C.-K."/>
            <person name="Kim J.S."/>
            <person name="Ahn B.O."/>
            <person name="Rhee S.Y."/>
            <person name="Sohng J.K."/>
        </authorList>
    </citation>
    <scope>NUCLEOTIDE SEQUENCE</scope>
    <source>
        <tissue evidence="2">Leaf</tissue>
    </source>
</reference>
<dbReference type="AlphaFoldDB" id="A0A834SRK3"/>
<keyword evidence="3" id="KW-1185">Reference proteome</keyword>
<protein>
    <submittedName>
        <fullName evidence="2">Adagio protein 3</fullName>
    </submittedName>
</protein>
<keyword evidence="1" id="KW-1133">Transmembrane helix</keyword>
<evidence type="ECO:0000313" key="3">
    <source>
        <dbReference type="Proteomes" id="UP000634136"/>
    </source>
</evidence>
<organism evidence="2 3">
    <name type="scientific">Senna tora</name>
    <dbReference type="NCBI Taxonomy" id="362788"/>
    <lineage>
        <taxon>Eukaryota</taxon>
        <taxon>Viridiplantae</taxon>
        <taxon>Streptophyta</taxon>
        <taxon>Embryophyta</taxon>
        <taxon>Tracheophyta</taxon>
        <taxon>Spermatophyta</taxon>
        <taxon>Magnoliopsida</taxon>
        <taxon>eudicotyledons</taxon>
        <taxon>Gunneridae</taxon>
        <taxon>Pentapetalae</taxon>
        <taxon>rosids</taxon>
        <taxon>fabids</taxon>
        <taxon>Fabales</taxon>
        <taxon>Fabaceae</taxon>
        <taxon>Caesalpinioideae</taxon>
        <taxon>Cassia clade</taxon>
        <taxon>Senna</taxon>
    </lineage>
</organism>
<gene>
    <name evidence="2" type="ORF">G2W53_035345</name>
</gene>
<proteinExistence type="predicted"/>
<dbReference type="EMBL" id="JAAIUW010000011">
    <property type="protein sequence ID" value="KAF7808602.1"/>
    <property type="molecule type" value="Genomic_DNA"/>
</dbReference>
<keyword evidence="1" id="KW-0472">Membrane</keyword>
<evidence type="ECO:0000256" key="1">
    <source>
        <dbReference type="SAM" id="Phobius"/>
    </source>
</evidence>